<organism evidence="13">
    <name type="scientific">Trypanobia cryptica</name>
    <dbReference type="NCBI Taxonomy" id="2814713"/>
    <lineage>
        <taxon>Eukaryota</taxon>
        <taxon>Metazoa</taxon>
        <taxon>Spiralia</taxon>
        <taxon>Lophotrochozoa</taxon>
        <taxon>Annelida</taxon>
        <taxon>Polychaeta</taxon>
        <taxon>Errantia</taxon>
        <taxon>Phyllodocida</taxon>
        <taxon>Syllidae</taxon>
        <taxon>Trypanobia</taxon>
    </lineage>
</organism>
<evidence type="ECO:0000256" key="3">
    <source>
        <dbReference type="ARBA" id="ARBA00022448"/>
    </source>
</evidence>
<evidence type="ECO:0000256" key="8">
    <source>
        <dbReference type="ARBA" id="ARBA00023065"/>
    </source>
</evidence>
<dbReference type="GO" id="GO:0005743">
    <property type="term" value="C:mitochondrial inner membrane"/>
    <property type="evidence" value="ECO:0007669"/>
    <property type="project" value="UniProtKB-SubCell"/>
</dbReference>
<keyword evidence="10" id="KW-0066">ATP synthesis</keyword>
<sequence>MLASIFTSFDPILTPLESPVTLILPIMITLMAMQSYWMIPTTTSRLQTSVICGMKSLVKPNVGFNMKGMHMTITTTFYSLFLLNIVGMIPYVFSMTSHLNFTLSMAFPLWFTMILVSMNKSPKKTMAKLLPEGTPTPINPFLATVELISSCVRPLTLAFRLAANISAGHVILAMVASFMSNTLLSSTILKFIAMIIMVGAYSMFEIIICMIQAFVFVLLLSMYSNDYF</sequence>
<gene>
    <name evidence="13" type="primary">ATP6</name>
</gene>
<dbReference type="PROSITE" id="PS00449">
    <property type="entry name" value="ATPASE_A"/>
    <property type="match status" value="1"/>
</dbReference>
<dbReference type="PANTHER" id="PTHR11410:SF0">
    <property type="entry name" value="ATP SYNTHASE SUBUNIT A"/>
    <property type="match status" value="1"/>
</dbReference>
<comment type="similarity">
    <text evidence="2">Belongs to the ATPase A chain family.</text>
</comment>
<dbReference type="GO" id="GO:0045259">
    <property type="term" value="C:proton-transporting ATP synthase complex"/>
    <property type="evidence" value="ECO:0007669"/>
    <property type="project" value="UniProtKB-KW"/>
</dbReference>
<dbReference type="InterPro" id="IPR000568">
    <property type="entry name" value="ATP_synth_F0_asu"/>
</dbReference>
<evidence type="ECO:0000313" key="13">
    <source>
        <dbReference type="EMBL" id="AKS48929.1"/>
    </source>
</evidence>
<reference evidence="13" key="1">
    <citation type="journal article" date="2015" name="Sci. Rep.">
        <title>The making of a branching annelid: an analysis of complete mitochondrial genome and ribosomal data of Ramisyllis multicaudata.</title>
        <authorList>
            <person name="Aguado M.T."/>
            <person name="Glasby C.J."/>
            <person name="Schroeder P.C."/>
            <person name="Weigert A."/>
            <person name="Bleidorn C."/>
        </authorList>
    </citation>
    <scope>NUCLEOTIDE SEQUENCE</scope>
</reference>
<dbReference type="InterPro" id="IPR045083">
    <property type="entry name" value="ATP_synth_F0_asu_bact/mt"/>
</dbReference>
<evidence type="ECO:0000256" key="2">
    <source>
        <dbReference type="ARBA" id="ARBA00006810"/>
    </source>
</evidence>
<keyword evidence="7 12" id="KW-1133">Transmembrane helix</keyword>
<evidence type="ECO:0000256" key="12">
    <source>
        <dbReference type="SAM" id="Phobius"/>
    </source>
</evidence>
<evidence type="ECO:0000256" key="5">
    <source>
        <dbReference type="ARBA" id="ARBA00022692"/>
    </source>
</evidence>
<feature type="transmembrane region" description="Helical" evidence="12">
    <location>
        <begin position="20"/>
        <end position="39"/>
    </location>
</feature>
<evidence type="ECO:0000256" key="11">
    <source>
        <dbReference type="RuleBase" id="RU004450"/>
    </source>
</evidence>
<dbReference type="PANTHER" id="PTHR11410">
    <property type="entry name" value="ATP SYNTHASE SUBUNIT A"/>
    <property type="match status" value="1"/>
</dbReference>
<geneLocation type="mitochondrion" evidence="13"/>
<feature type="transmembrane region" description="Helical" evidence="12">
    <location>
        <begin position="191"/>
        <end position="220"/>
    </location>
</feature>
<feature type="transmembrane region" description="Helical" evidence="12">
    <location>
        <begin position="75"/>
        <end position="93"/>
    </location>
</feature>
<proteinExistence type="inferred from homology"/>
<feature type="transmembrane region" description="Helical" evidence="12">
    <location>
        <begin position="157"/>
        <end position="179"/>
    </location>
</feature>
<dbReference type="CDD" id="cd00310">
    <property type="entry name" value="ATP-synt_Fo_a_6"/>
    <property type="match status" value="1"/>
</dbReference>
<dbReference type="Pfam" id="PF00119">
    <property type="entry name" value="ATP-synt_A"/>
    <property type="match status" value="1"/>
</dbReference>
<evidence type="ECO:0000256" key="9">
    <source>
        <dbReference type="ARBA" id="ARBA00023136"/>
    </source>
</evidence>
<keyword evidence="8" id="KW-0406">Ion transport</keyword>
<protein>
    <recommendedName>
        <fullName evidence="11">ATP synthase subunit a</fullName>
    </recommendedName>
</protein>
<keyword evidence="3" id="KW-0813">Transport</keyword>
<dbReference type="PRINTS" id="PR00123">
    <property type="entry name" value="ATPASEA"/>
</dbReference>
<evidence type="ECO:0000256" key="4">
    <source>
        <dbReference type="ARBA" id="ARBA00022547"/>
    </source>
</evidence>
<keyword evidence="4" id="KW-0138">CF(0)</keyword>
<keyword evidence="9 12" id="KW-0472">Membrane</keyword>
<accession>A0A0K0YD78</accession>
<dbReference type="InterPro" id="IPR035908">
    <property type="entry name" value="F0_ATP_A_sf"/>
</dbReference>
<keyword evidence="6" id="KW-0375">Hydrogen ion transport</keyword>
<feature type="transmembrane region" description="Helical" evidence="12">
    <location>
        <begin position="99"/>
        <end position="118"/>
    </location>
</feature>
<dbReference type="AlphaFoldDB" id="A0A0K0YD78"/>
<keyword evidence="13" id="KW-0496">Mitochondrion</keyword>
<dbReference type="Gene3D" id="1.20.120.220">
    <property type="entry name" value="ATP synthase, F0 complex, subunit A"/>
    <property type="match status" value="1"/>
</dbReference>
<evidence type="ECO:0000256" key="10">
    <source>
        <dbReference type="ARBA" id="ARBA00023310"/>
    </source>
</evidence>
<evidence type="ECO:0000256" key="1">
    <source>
        <dbReference type="ARBA" id="ARBA00004141"/>
    </source>
</evidence>
<dbReference type="NCBIfam" id="TIGR01131">
    <property type="entry name" value="ATP_synt_6_or_A"/>
    <property type="match status" value="1"/>
</dbReference>
<evidence type="ECO:0000256" key="6">
    <source>
        <dbReference type="ARBA" id="ARBA00022781"/>
    </source>
</evidence>
<dbReference type="EMBL" id="KR534503">
    <property type="protein sequence ID" value="AKS48929.1"/>
    <property type="molecule type" value="Genomic_DNA"/>
</dbReference>
<evidence type="ECO:0000256" key="7">
    <source>
        <dbReference type="ARBA" id="ARBA00022989"/>
    </source>
</evidence>
<dbReference type="GO" id="GO:0046933">
    <property type="term" value="F:proton-transporting ATP synthase activity, rotational mechanism"/>
    <property type="evidence" value="ECO:0007669"/>
    <property type="project" value="TreeGrafter"/>
</dbReference>
<comment type="subcellular location">
    <subcellularLocation>
        <location evidence="1">Membrane</location>
        <topology evidence="1">Multi-pass membrane protein</topology>
    </subcellularLocation>
    <subcellularLocation>
        <location evidence="11">Mitochondrion inner membrane</location>
        <topology evidence="11">Multi-pass membrane protein</topology>
    </subcellularLocation>
</comment>
<name>A0A0K0YD78_9ANNE</name>
<dbReference type="InterPro" id="IPR023011">
    <property type="entry name" value="ATP_synth_F0_asu_AS"/>
</dbReference>
<keyword evidence="5 12" id="KW-0812">Transmembrane</keyword>
<dbReference type="SUPFAM" id="SSF81336">
    <property type="entry name" value="F1F0 ATP synthase subunit A"/>
    <property type="match status" value="1"/>
</dbReference>